<dbReference type="PANTHER" id="PTHR15503:SF22">
    <property type="entry name" value="TRANSPOSON TY3-I GAG POLYPROTEIN"/>
    <property type="match status" value="1"/>
</dbReference>
<evidence type="ECO:0000313" key="4">
    <source>
        <dbReference type="Proteomes" id="UP000694569"/>
    </source>
</evidence>
<dbReference type="SUPFAM" id="SSF57756">
    <property type="entry name" value="Retrovirus zinc finger-like domains"/>
    <property type="match status" value="1"/>
</dbReference>
<evidence type="ECO:0000259" key="2">
    <source>
        <dbReference type="PROSITE" id="PS50158"/>
    </source>
</evidence>
<accession>A0A8C5Q472</accession>
<organism evidence="3 4">
    <name type="scientific">Leptobrachium leishanense</name>
    <name type="common">Leishan spiny toad</name>
    <dbReference type="NCBI Taxonomy" id="445787"/>
    <lineage>
        <taxon>Eukaryota</taxon>
        <taxon>Metazoa</taxon>
        <taxon>Chordata</taxon>
        <taxon>Craniata</taxon>
        <taxon>Vertebrata</taxon>
        <taxon>Euteleostomi</taxon>
        <taxon>Amphibia</taxon>
        <taxon>Batrachia</taxon>
        <taxon>Anura</taxon>
        <taxon>Pelobatoidea</taxon>
        <taxon>Megophryidae</taxon>
        <taxon>Leptobrachium</taxon>
    </lineage>
</organism>
<dbReference type="Gene3D" id="4.10.60.10">
    <property type="entry name" value="Zinc finger, CCHC-type"/>
    <property type="match status" value="1"/>
</dbReference>
<dbReference type="GO" id="GO:0003676">
    <property type="term" value="F:nucleic acid binding"/>
    <property type="evidence" value="ECO:0007669"/>
    <property type="project" value="InterPro"/>
</dbReference>
<dbReference type="OrthoDB" id="8955945at2759"/>
<keyword evidence="1" id="KW-0863">Zinc-finger</keyword>
<dbReference type="Pfam" id="PF03732">
    <property type="entry name" value="Retrotrans_gag"/>
    <property type="match status" value="1"/>
</dbReference>
<dbReference type="GO" id="GO:0008270">
    <property type="term" value="F:zinc ion binding"/>
    <property type="evidence" value="ECO:0007669"/>
    <property type="project" value="UniProtKB-KW"/>
</dbReference>
<keyword evidence="1" id="KW-0479">Metal-binding</keyword>
<reference evidence="3" key="2">
    <citation type="submission" date="2025-09" db="UniProtKB">
        <authorList>
            <consortium name="Ensembl"/>
        </authorList>
    </citation>
    <scope>IDENTIFICATION</scope>
</reference>
<keyword evidence="4" id="KW-1185">Reference proteome</keyword>
<reference evidence="3" key="1">
    <citation type="submission" date="2025-08" db="UniProtKB">
        <authorList>
            <consortium name="Ensembl"/>
        </authorList>
    </citation>
    <scope>IDENTIFICATION</scope>
</reference>
<dbReference type="InterPro" id="IPR005162">
    <property type="entry name" value="Retrotrans_gag_dom"/>
</dbReference>
<dbReference type="Proteomes" id="UP000694569">
    <property type="component" value="Unplaced"/>
</dbReference>
<dbReference type="InterPro" id="IPR032567">
    <property type="entry name" value="RTL1-rel"/>
</dbReference>
<evidence type="ECO:0000313" key="3">
    <source>
        <dbReference type="Ensembl" id="ENSLLEP00000032033.1"/>
    </source>
</evidence>
<dbReference type="SMART" id="SM00343">
    <property type="entry name" value="ZnF_C2HC"/>
    <property type="match status" value="1"/>
</dbReference>
<dbReference type="InterPro" id="IPR036875">
    <property type="entry name" value="Znf_CCHC_sf"/>
</dbReference>
<proteinExistence type="predicted"/>
<keyword evidence="1" id="KW-0862">Zinc</keyword>
<dbReference type="AlphaFoldDB" id="A0A8C5Q472"/>
<sequence length="347" mass="39598">MTERLSQDPESVDVASAIRTLTEQVMVIAQSVQQLQVSHATLQTLVHTEGTPAASAPEPPVLLPERFTGERRSYRSFVTSSQVMFSLKPRTFCNEYVKVQTVISLLSGEPQSWAHQLLRTQSPLLNTWETLLSALDAIYDDPFCQDTAQREIKALKQGRRPVEDYVMEFKQYALDTAWNEAALITQFRSELSDQVKDELARIGVPSTLEMLMQASISIDRRFRERRQERNQYLLIQPRRTPQPAAHNIARELVPYTPCSVQEEPMQIGAIDRRLPPEEMARHRTNRLCLYCGQAGHVIRNCPEKTERGRKKMNTPSDLVSKYNSPLIAPHLSIPISLQLNEQRLPLP</sequence>
<feature type="domain" description="CCHC-type" evidence="2">
    <location>
        <begin position="288"/>
        <end position="303"/>
    </location>
</feature>
<evidence type="ECO:0000256" key="1">
    <source>
        <dbReference type="PROSITE-ProRule" id="PRU00047"/>
    </source>
</evidence>
<dbReference type="GeneTree" id="ENSGT00950000183173"/>
<dbReference type="PROSITE" id="PS50158">
    <property type="entry name" value="ZF_CCHC"/>
    <property type="match status" value="1"/>
</dbReference>
<dbReference type="PANTHER" id="PTHR15503">
    <property type="entry name" value="LDOC1 RELATED"/>
    <property type="match status" value="1"/>
</dbReference>
<dbReference type="Ensembl" id="ENSLLET00000033261.1">
    <property type="protein sequence ID" value="ENSLLEP00000032033.1"/>
    <property type="gene ID" value="ENSLLEG00000020304.1"/>
</dbReference>
<protein>
    <recommendedName>
        <fullName evidence="2">CCHC-type domain-containing protein</fullName>
    </recommendedName>
</protein>
<dbReference type="InterPro" id="IPR001878">
    <property type="entry name" value="Znf_CCHC"/>
</dbReference>
<name>A0A8C5Q472_9ANUR</name>